<dbReference type="InterPro" id="IPR041392">
    <property type="entry name" value="GHD"/>
</dbReference>
<evidence type="ECO:0000313" key="7">
    <source>
        <dbReference type="EMBL" id="KGN66275.1"/>
    </source>
</evidence>
<keyword evidence="4" id="KW-0472">Membrane</keyword>
<dbReference type="OMA" id="QTRFINP"/>
<accession>A0A0A0LWK8</accession>
<dbReference type="STRING" id="3659.A0A0A0LWK8"/>
<dbReference type="InterPro" id="IPR001944">
    <property type="entry name" value="Glycoside_Hdrlase_35"/>
</dbReference>
<dbReference type="InterPro" id="IPR008979">
    <property type="entry name" value="Galactose-bd-like_sf"/>
</dbReference>
<sequence length="270" mass="29903">MVVMSLRLTPAMGFTAKISNQTRFINPKYGQKTGAARVFKSSSACAAFLANYDTSASVKVNFWNHPYDLPPWSISILPDCKTVTFNTAQIGVKSYEAKMTPISSFGWLSYKEEPASAYAKDTTTKDGLVEQVSVTWDTTDYLWYMTDIRIDSTEGFLKSGQWPLLTVNSAGHILHVFINGQLSGSVYGSLEDPAITFSKNVDLKQGVNKLSMLSVTVGLPVSFFVTIFLIIDFRYHIPRDWLSPNGNLLIILEEIGGNPQGISLVKRTAF</sequence>
<name>A0A0A0LWK8_CUCSA</name>
<reference evidence="7 8" key="1">
    <citation type="journal article" date="2009" name="Nat. Genet.">
        <title>The genome of the cucumber, Cucumis sativus L.</title>
        <authorList>
            <person name="Huang S."/>
            <person name="Li R."/>
            <person name="Zhang Z."/>
            <person name="Li L."/>
            <person name="Gu X."/>
            <person name="Fan W."/>
            <person name="Lucas W.J."/>
            <person name="Wang X."/>
            <person name="Xie B."/>
            <person name="Ni P."/>
            <person name="Ren Y."/>
            <person name="Zhu H."/>
            <person name="Li J."/>
            <person name="Lin K."/>
            <person name="Jin W."/>
            <person name="Fei Z."/>
            <person name="Li G."/>
            <person name="Staub J."/>
            <person name="Kilian A."/>
            <person name="van der Vossen E.A."/>
            <person name="Wu Y."/>
            <person name="Guo J."/>
            <person name="He J."/>
            <person name="Jia Z."/>
            <person name="Ren Y."/>
            <person name="Tian G."/>
            <person name="Lu Y."/>
            <person name="Ruan J."/>
            <person name="Qian W."/>
            <person name="Wang M."/>
            <person name="Huang Q."/>
            <person name="Li B."/>
            <person name="Xuan Z."/>
            <person name="Cao J."/>
            <person name="Asan"/>
            <person name="Wu Z."/>
            <person name="Zhang J."/>
            <person name="Cai Q."/>
            <person name="Bai Y."/>
            <person name="Zhao B."/>
            <person name="Han Y."/>
            <person name="Li Y."/>
            <person name="Li X."/>
            <person name="Wang S."/>
            <person name="Shi Q."/>
            <person name="Liu S."/>
            <person name="Cho W.K."/>
            <person name="Kim J.Y."/>
            <person name="Xu Y."/>
            <person name="Heller-Uszynska K."/>
            <person name="Miao H."/>
            <person name="Cheng Z."/>
            <person name="Zhang S."/>
            <person name="Wu J."/>
            <person name="Yang Y."/>
            <person name="Kang H."/>
            <person name="Li M."/>
            <person name="Liang H."/>
            <person name="Ren X."/>
            <person name="Shi Z."/>
            <person name="Wen M."/>
            <person name="Jian M."/>
            <person name="Yang H."/>
            <person name="Zhang G."/>
            <person name="Yang Z."/>
            <person name="Chen R."/>
            <person name="Liu S."/>
            <person name="Li J."/>
            <person name="Ma L."/>
            <person name="Liu H."/>
            <person name="Zhou Y."/>
            <person name="Zhao J."/>
            <person name="Fang X."/>
            <person name="Li G."/>
            <person name="Fang L."/>
            <person name="Li Y."/>
            <person name="Liu D."/>
            <person name="Zheng H."/>
            <person name="Zhang Y."/>
            <person name="Qin N."/>
            <person name="Li Z."/>
            <person name="Yang G."/>
            <person name="Yang S."/>
            <person name="Bolund L."/>
            <person name="Kristiansen K."/>
            <person name="Zheng H."/>
            <person name="Li S."/>
            <person name="Zhang X."/>
            <person name="Yang H."/>
            <person name="Wang J."/>
            <person name="Sun R."/>
            <person name="Zhang B."/>
            <person name="Jiang S."/>
            <person name="Wang J."/>
            <person name="Du Y."/>
            <person name="Li S."/>
        </authorList>
    </citation>
    <scope>NUCLEOTIDE SEQUENCE [LARGE SCALE GENOMIC DNA]</scope>
    <source>
        <strain evidence="8">cv. 9930</strain>
    </source>
</reference>
<dbReference type="Proteomes" id="UP000029981">
    <property type="component" value="Chromosome 1"/>
</dbReference>
<keyword evidence="8" id="KW-1185">Reference proteome</keyword>
<feature type="transmembrane region" description="Helical" evidence="4">
    <location>
        <begin position="210"/>
        <end position="231"/>
    </location>
</feature>
<reference evidence="7 8" key="3">
    <citation type="journal article" date="2010" name="BMC Genomics">
        <title>Transcriptome sequencing and comparative analysis of cucumber flowers with different sex types.</title>
        <authorList>
            <person name="Guo S."/>
            <person name="Zheng Y."/>
            <person name="Joung J.G."/>
            <person name="Liu S."/>
            <person name="Zhang Z."/>
            <person name="Crasta O.R."/>
            <person name="Sobral B.W."/>
            <person name="Xu Y."/>
            <person name="Huang S."/>
            <person name="Fei Z."/>
        </authorList>
    </citation>
    <scope>NUCLEOTIDE SEQUENCE [LARGE SCALE GENOMIC DNA]</scope>
    <source>
        <strain evidence="8">cv. 9930</strain>
    </source>
</reference>
<evidence type="ECO:0000256" key="1">
    <source>
        <dbReference type="ARBA" id="ARBA00022729"/>
    </source>
</evidence>
<dbReference type="PANTHER" id="PTHR23421">
    <property type="entry name" value="BETA-GALACTOSIDASE RELATED"/>
    <property type="match status" value="1"/>
</dbReference>
<dbReference type="Pfam" id="PF17834">
    <property type="entry name" value="GHD"/>
    <property type="match status" value="1"/>
</dbReference>
<dbReference type="SUPFAM" id="SSF49785">
    <property type="entry name" value="Galactose-binding domain-like"/>
    <property type="match status" value="1"/>
</dbReference>
<organism evidence="7 8">
    <name type="scientific">Cucumis sativus</name>
    <name type="common">Cucumber</name>
    <dbReference type="NCBI Taxonomy" id="3659"/>
    <lineage>
        <taxon>Eukaryota</taxon>
        <taxon>Viridiplantae</taxon>
        <taxon>Streptophyta</taxon>
        <taxon>Embryophyta</taxon>
        <taxon>Tracheophyta</taxon>
        <taxon>Spermatophyta</taxon>
        <taxon>Magnoliopsida</taxon>
        <taxon>eudicotyledons</taxon>
        <taxon>Gunneridae</taxon>
        <taxon>Pentapetalae</taxon>
        <taxon>rosids</taxon>
        <taxon>fabids</taxon>
        <taxon>Cucurbitales</taxon>
        <taxon>Cucurbitaceae</taxon>
        <taxon>Benincaseae</taxon>
        <taxon>Cucumis</taxon>
    </lineage>
</organism>
<keyword evidence="1" id="KW-0732">Signal</keyword>
<keyword evidence="4" id="KW-0812">Transmembrane</keyword>
<evidence type="ECO:0000256" key="3">
    <source>
        <dbReference type="ARBA" id="ARBA00023295"/>
    </source>
</evidence>
<dbReference type="EMBL" id="CM002922">
    <property type="protein sequence ID" value="KGN66275.1"/>
    <property type="molecule type" value="Genomic_DNA"/>
</dbReference>
<reference evidence="7 8" key="4">
    <citation type="journal article" date="2011" name="BMC Genomics">
        <title>RNA-Seq improves annotation of protein-coding genes in the cucumber genome.</title>
        <authorList>
            <person name="Li Z."/>
            <person name="Zhang Z."/>
            <person name="Yan P."/>
            <person name="Huang S."/>
            <person name="Fei Z."/>
            <person name="Lin K."/>
        </authorList>
    </citation>
    <scope>NUCLEOTIDE SEQUENCE [LARGE SCALE GENOMIC DNA]</scope>
    <source>
        <strain evidence="8">cv. 9930</strain>
    </source>
</reference>
<keyword evidence="4" id="KW-1133">Transmembrane helix</keyword>
<keyword evidence="2" id="KW-0378">Hydrolase</keyword>
<proteinExistence type="predicted"/>
<dbReference type="InterPro" id="IPR048913">
    <property type="entry name" value="BetaGal_gal-bd"/>
</dbReference>
<dbReference type="GO" id="GO:0004553">
    <property type="term" value="F:hydrolase activity, hydrolyzing O-glycosyl compounds"/>
    <property type="evidence" value="ECO:0007669"/>
    <property type="project" value="InterPro"/>
</dbReference>
<evidence type="ECO:0000256" key="2">
    <source>
        <dbReference type="ARBA" id="ARBA00022801"/>
    </source>
</evidence>
<protein>
    <submittedName>
        <fullName evidence="7">Uncharacterized protein</fullName>
    </submittedName>
</protein>
<reference evidence="7 8" key="2">
    <citation type="journal article" date="2009" name="PLoS ONE">
        <title>An integrated genetic and cytogenetic map of the cucumber genome.</title>
        <authorList>
            <person name="Ren Y."/>
            <person name="Zhang Z."/>
            <person name="Liu J."/>
            <person name="Staub J.E."/>
            <person name="Han Y."/>
            <person name="Cheng Z."/>
            <person name="Li X."/>
            <person name="Lu J."/>
            <person name="Miao H."/>
            <person name="Kang H."/>
            <person name="Xie B."/>
            <person name="Gu X."/>
            <person name="Wang X."/>
            <person name="Du Y."/>
            <person name="Jin W."/>
            <person name="Huang S."/>
        </authorList>
    </citation>
    <scope>NUCLEOTIDE SEQUENCE [LARGE SCALE GENOMIC DNA]</scope>
    <source>
        <strain evidence="8">cv. 9930</strain>
    </source>
</reference>
<dbReference type="GO" id="GO:0005975">
    <property type="term" value="P:carbohydrate metabolic process"/>
    <property type="evidence" value="ECO:0007669"/>
    <property type="project" value="InterPro"/>
</dbReference>
<dbReference type="Gramene" id="KGN66275">
    <property type="protein sequence ID" value="KGN66275"/>
    <property type="gene ID" value="Csa_1G590800"/>
</dbReference>
<dbReference type="AlphaFoldDB" id="A0A0A0LWK8"/>
<gene>
    <name evidence="7" type="ORF">Csa_1G590800</name>
</gene>
<dbReference type="Pfam" id="PF21467">
    <property type="entry name" value="BetaGal_gal-bd"/>
    <property type="match status" value="1"/>
</dbReference>
<feature type="domain" description="Beta-galactosidase galactose-binding" evidence="6">
    <location>
        <begin position="141"/>
        <end position="247"/>
    </location>
</feature>
<evidence type="ECO:0000259" key="5">
    <source>
        <dbReference type="Pfam" id="PF17834"/>
    </source>
</evidence>
<feature type="domain" description="Beta-galactosidase beta-sandwich" evidence="5">
    <location>
        <begin position="36"/>
        <end position="90"/>
    </location>
</feature>
<evidence type="ECO:0000256" key="4">
    <source>
        <dbReference type="SAM" id="Phobius"/>
    </source>
</evidence>
<keyword evidence="3" id="KW-0326">Glycosidase</keyword>
<evidence type="ECO:0000313" key="8">
    <source>
        <dbReference type="Proteomes" id="UP000029981"/>
    </source>
</evidence>
<evidence type="ECO:0000259" key="6">
    <source>
        <dbReference type="Pfam" id="PF21467"/>
    </source>
</evidence>